<feature type="transmembrane region" description="Helical" evidence="6">
    <location>
        <begin position="179"/>
        <end position="197"/>
    </location>
</feature>
<evidence type="ECO:0000256" key="4">
    <source>
        <dbReference type="ARBA" id="ARBA00022989"/>
    </source>
</evidence>
<dbReference type="RefSeq" id="WP_123104838.1">
    <property type="nucleotide sequence ID" value="NZ_CP127527.1"/>
</dbReference>
<feature type="transmembrane region" description="Helical" evidence="6">
    <location>
        <begin position="209"/>
        <end position="227"/>
    </location>
</feature>
<feature type="domain" description="Cytochrome c assembly protein" evidence="7">
    <location>
        <begin position="177"/>
        <end position="385"/>
    </location>
</feature>
<feature type="transmembrane region" description="Helical" evidence="6">
    <location>
        <begin position="138"/>
        <end position="159"/>
    </location>
</feature>
<proteinExistence type="predicted"/>
<dbReference type="OrthoDB" id="9761451at2"/>
<dbReference type="AlphaFoldDB" id="A0A3M8QVN1"/>
<feature type="transmembrane region" description="Helical" evidence="6">
    <location>
        <begin position="299"/>
        <end position="319"/>
    </location>
</feature>
<keyword evidence="3" id="KW-0201">Cytochrome c-type biogenesis</keyword>
<feature type="transmembrane region" description="Helical" evidence="6">
    <location>
        <begin position="360"/>
        <end position="381"/>
    </location>
</feature>
<feature type="transmembrane region" description="Helical" evidence="6">
    <location>
        <begin position="50"/>
        <end position="68"/>
    </location>
</feature>
<evidence type="ECO:0000259" key="7">
    <source>
        <dbReference type="Pfam" id="PF01578"/>
    </source>
</evidence>
<evidence type="ECO:0000256" key="5">
    <source>
        <dbReference type="ARBA" id="ARBA00023136"/>
    </source>
</evidence>
<keyword evidence="5 6" id="KW-0472">Membrane</keyword>
<sequence length="390" mass="43385">MANLRVEQWSALPPAKGWWARLSMGDWAWAAGLTAAAGIVLGLYGAGFGYWQFVVLACWYAALMAAGLAWRPMQIATLAVVAPALLAVWLYSIGQTPANNFLLRDVLQGYAAALWMSGLLLAATAAYLVFLFTRSERLGRWATGLTWAGAIMGFIALGVRWRETYIGHPDWGHIPVSNLWEVFVLFCASTPLFYLYYEKRNQARALGAFVLPLVAAGVGFLLWLTFAQHMDRIEPLIPALQSFWMKLHVPMMFVGYANFTIASLVGFAYLLGERSRRRGGWLGRALPTGAVMDDVMYKAIALGFLFFTASTILGAVWAAEAWGGFWSWDPKETWALIVWLNYAGYLHARVVKGWRGTAMAWWSAMSLWVVSFCFLGVNLFLSGLHSYGQL</sequence>
<dbReference type="Pfam" id="PF01578">
    <property type="entry name" value="Cytochrom_C_asm"/>
    <property type="match status" value="1"/>
</dbReference>
<feature type="transmembrane region" description="Helical" evidence="6">
    <location>
        <begin position="27"/>
        <end position="44"/>
    </location>
</feature>
<dbReference type="InterPro" id="IPR017562">
    <property type="entry name" value="Cyt_c_biogenesis_CcsA"/>
</dbReference>
<dbReference type="NCBIfam" id="TIGR03144">
    <property type="entry name" value="cytochr_II_ccsB"/>
    <property type="match status" value="1"/>
</dbReference>
<feature type="transmembrane region" description="Helical" evidence="6">
    <location>
        <begin position="75"/>
        <end position="92"/>
    </location>
</feature>
<evidence type="ECO:0000313" key="8">
    <source>
        <dbReference type="EMBL" id="RNF59731.1"/>
    </source>
</evidence>
<dbReference type="InterPro" id="IPR002541">
    <property type="entry name" value="Cyt_c_assembly"/>
</dbReference>
<accession>A0A3M8QVN1</accession>
<dbReference type="GO" id="GO:0005886">
    <property type="term" value="C:plasma membrane"/>
    <property type="evidence" value="ECO:0007669"/>
    <property type="project" value="TreeGrafter"/>
</dbReference>
<keyword evidence="4 6" id="KW-1133">Transmembrane helix</keyword>
<evidence type="ECO:0000256" key="3">
    <source>
        <dbReference type="ARBA" id="ARBA00022748"/>
    </source>
</evidence>
<dbReference type="PANTHER" id="PTHR30071:SF1">
    <property type="entry name" value="CYTOCHROME B_B6 PROTEIN-RELATED"/>
    <property type="match status" value="1"/>
</dbReference>
<feature type="transmembrane region" description="Helical" evidence="6">
    <location>
        <begin position="331"/>
        <end position="348"/>
    </location>
</feature>
<evidence type="ECO:0000256" key="6">
    <source>
        <dbReference type="SAM" id="Phobius"/>
    </source>
</evidence>
<comment type="subcellular location">
    <subcellularLocation>
        <location evidence="1">Membrane</location>
        <topology evidence="1">Multi-pass membrane protein</topology>
    </subcellularLocation>
</comment>
<dbReference type="GO" id="GO:0020037">
    <property type="term" value="F:heme binding"/>
    <property type="evidence" value="ECO:0007669"/>
    <property type="project" value="InterPro"/>
</dbReference>
<evidence type="ECO:0000256" key="1">
    <source>
        <dbReference type="ARBA" id="ARBA00004141"/>
    </source>
</evidence>
<dbReference type="InterPro" id="IPR045062">
    <property type="entry name" value="Cyt_c_biogenesis_CcsA/CcmC"/>
</dbReference>
<protein>
    <submittedName>
        <fullName evidence="8">C-type cytochrome biogenesis protein CcsB</fullName>
    </submittedName>
</protein>
<evidence type="ECO:0000256" key="2">
    <source>
        <dbReference type="ARBA" id="ARBA00022692"/>
    </source>
</evidence>
<dbReference type="PANTHER" id="PTHR30071">
    <property type="entry name" value="HEME EXPORTER PROTEIN C"/>
    <property type="match status" value="1"/>
</dbReference>
<reference evidence="8" key="1">
    <citation type="submission" date="2018-10" db="EMBL/GenBank/DDBJ databases">
        <title>Acidithiobacillus sulfuriphilus sp. nov.: an extremely acidophilic sulfur-oxidizing chemolithotroph isolated from a neutral pH environment.</title>
        <authorList>
            <person name="Falagan C."/>
            <person name="Moya-Beltran A."/>
            <person name="Quatrini R."/>
            <person name="Johnson D.B."/>
        </authorList>
    </citation>
    <scope>NUCLEOTIDE SEQUENCE [LARGE SCALE GENOMIC DNA]</scope>
    <source>
        <strain evidence="8">CJ-2</strain>
    </source>
</reference>
<feature type="transmembrane region" description="Helical" evidence="6">
    <location>
        <begin position="112"/>
        <end position="131"/>
    </location>
</feature>
<comment type="caution">
    <text evidence="8">The sequence shown here is derived from an EMBL/GenBank/DDBJ whole genome shotgun (WGS) entry which is preliminary data.</text>
</comment>
<feature type="transmembrane region" description="Helical" evidence="6">
    <location>
        <begin position="247"/>
        <end position="271"/>
    </location>
</feature>
<name>A0A3M8QVN1_9PROT</name>
<dbReference type="GO" id="GO:0017004">
    <property type="term" value="P:cytochrome complex assembly"/>
    <property type="evidence" value="ECO:0007669"/>
    <property type="project" value="UniProtKB-KW"/>
</dbReference>
<organism evidence="8">
    <name type="scientific">Acidithiobacillus sulfuriphilus</name>
    <dbReference type="NCBI Taxonomy" id="1867749"/>
    <lineage>
        <taxon>Bacteria</taxon>
        <taxon>Pseudomonadati</taxon>
        <taxon>Pseudomonadota</taxon>
        <taxon>Acidithiobacillia</taxon>
        <taxon>Acidithiobacillales</taxon>
        <taxon>Acidithiobacillaceae</taxon>
        <taxon>Acidithiobacillus</taxon>
    </lineage>
</organism>
<gene>
    <name evidence="8" type="primary">ccsB</name>
    <name evidence="8" type="ORF">EC580_10535</name>
</gene>
<keyword evidence="2 6" id="KW-0812">Transmembrane</keyword>
<dbReference type="EMBL" id="RIZI01000181">
    <property type="protein sequence ID" value="RNF59731.1"/>
    <property type="molecule type" value="Genomic_DNA"/>
</dbReference>